<dbReference type="Pfam" id="PF00300">
    <property type="entry name" value="His_Phos_1"/>
    <property type="match status" value="1"/>
</dbReference>
<name>A0A1H6X003_9BACT</name>
<dbReference type="InterPro" id="IPR013078">
    <property type="entry name" value="His_Pase_superF_clade-1"/>
</dbReference>
<dbReference type="GO" id="GO:0043755">
    <property type="term" value="F:alpha-ribazole phosphatase activity"/>
    <property type="evidence" value="ECO:0007669"/>
    <property type="project" value="UniProtKB-UniRule"/>
</dbReference>
<gene>
    <name evidence="2" type="ORF">SAMN04487995_3658</name>
</gene>
<sequence>MEIYLVRHTTPSLSPGLIYGRLDVTLEDTFPAEFEIIKTKLPKNQDIIYSSPSTRCTLLAQKINPVFHTDNRLTELDFGDWEGATWDTVNEVDLKIWMDDFVNIVVPGGESMQQMSVRVLSFWSELIQSGHKKAVVVTHGGVIRLILAHLRNIELAKAFDIKVAYGEVVVLDIV</sequence>
<dbReference type="Gene3D" id="3.40.50.1240">
    <property type="entry name" value="Phosphoglycerate mutase-like"/>
    <property type="match status" value="1"/>
</dbReference>
<dbReference type="GO" id="GO:0005737">
    <property type="term" value="C:cytoplasm"/>
    <property type="evidence" value="ECO:0007669"/>
    <property type="project" value="TreeGrafter"/>
</dbReference>
<dbReference type="STRING" id="408657.SAMN04487995_3658"/>
<dbReference type="InterPro" id="IPR029033">
    <property type="entry name" value="His_PPase_superfam"/>
</dbReference>
<keyword evidence="3" id="KW-1185">Reference proteome</keyword>
<dbReference type="EMBL" id="FNXY01000005">
    <property type="protein sequence ID" value="SEJ18410.1"/>
    <property type="molecule type" value="Genomic_DNA"/>
</dbReference>
<dbReference type="CDD" id="cd07067">
    <property type="entry name" value="HP_PGM_like"/>
    <property type="match status" value="1"/>
</dbReference>
<dbReference type="PANTHER" id="PTHR48100:SF59">
    <property type="entry name" value="ADENOSYLCOBALAMIN_ALPHA-RIBAZOLE PHOSPHATASE"/>
    <property type="match status" value="1"/>
</dbReference>
<evidence type="ECO:0000313" key="2">
    <source>
        <dbReference type="EMBL" id="SEJ18410.1"/>
    </source>
</evidence>
<dbReference type="SUPFAM" id="SSF53254">
    <property type="entry name" value="Phosphoglycerate mutase-like"/>
    <property type="match status" value="1"/>
</dbReference>
<dbReference type="OrthoDB" id="9782128at2"/>
<reference evidence="2 3" key="1">
    <citation type="submission" date="2016-10" db="EMBL/GenBank/DDBJ databases">
        <authorList>
            <person name="de Groot N.N."/>
        </authorList>
    </citation>
    <scope>NUCLEOTIDE SEQUENCE [LARGE SCALE GENOMIC DNA]</scope>
    <source>
        <strain evidence="2 3">DSM 19938</strain>
    </source>
</reference>
<evidence type="ECO:0000256" key="1">
    <source>
        <dbReference type="NCBIfam" id="TIGR03162"/>
    </source>
</evidence>
<dbReference type="NCBIfam" id="TIGR03162">
    <property type="entry name" value="ribazole_cobC"/>
    <property type="match status" value="1"/>
</dbReference>
<dbReference type="GO" id="GO:0009236">
    <property type="term" value="P:cobalamin biosynthetic process"/>
    <property type="evidence" value="ECO:0007669"/>
    <property type="project" value="UniProtKB-UniRule"/>
</dbReference>
<accession>A0A1H6X003</accession>
<dbReference type="Proteomes" id="UP000199532">
    <property type="component" value="Unassembled WGS sequence"/>
</dbReference>
<evidence type="ECO:0000313" key="3">
    <source>
        <dbReference type="Proteomes" id="UP000199532"/>
    </source>
</evidence>
<dbReference type="RefSeq" id="WP_090337589.1">
    <property type="nucleotide sequence ID" value="NZ_FNXY01000005.1"/>
</dbReference>
<dbReference type="AlphaFoldDB" id="A0A1H6X003"/>
<dbReference type="PANTHER" id="PTHR48100">
    <property type="entry name" value="BROAD-SPECIFICITY PHOSPHATASE YOR283W-RELATED"/>
    <property type="match status" value="1"/>
</dbReference>
<dbReference type="EC" id="3.1.3.73" evidence="1"/>
<proteinExistence type="predicted"/>
<dbReference type="SMART" id="SM00855">
    <property type="entry name" value="PGAM"/>
    <property type="match status" value="1"/>
</dbReference>
<dbReference type="InterPro" id="IPR050275">
    <property type="entry name" value="PGM_Phosphatase"/>
</dbReference>
<protein>
    <recommendedName>
        <fullName evidence="1">Alpha-ribazole phosphatase</fullName>
        <ecNumber evidence="1">3.1.3.73</ecNumber>
    </recommendedName>
</protein>
<dbReference type="InterPro" id="IPR017578">
    <property type="entry name" value="Ribazole_CobC"/>
</dbReference>
<organism evidence="2 3">
    <name type="scientific">Dyadobacter koreensis</name>
    <dbReference type="NCBI Taxonomy" id="408657"/>
    <lineage>
        <taxon>Bacteria</taxon>
        <taxon>Pseudomonadati</taxon>
        <taxon>Bacteroidota</taxon>
        <taxon>Cytophagia</taxon>
        <taxon>Cytophagales</taxon>
        <taxon>Spirosomataceae</taxon>
        <taxon>Dyadobacter</taxon>
    </lineage>
</organism>